<dbReference type="GeneID" id="31002683"/>
<evidence type="ECO:0000259" key="6">
    <source>
        <dbReference type="SMART" id="SM00382"/>
    </source>
</evidence>
<dbReference type="GO" id="GO:0016887">
    <property type="term" value="F:ATP hydrolysis activity"/>
    <property type="evidence" value="ECO:0007669"/>
    <property type="project" value="InterPro"/>
</dbReference>
<dbReference type="Gene3D" id="1.10.8.60">
    <property type="match status" value="1"/>
</dbReference>
<evidence type="ECO:0000256" key="2">
    <source>
        <dbReference type="ARBA" id="ARBA00022741"/>
    </source>
</evidence>
<sequence>MQSALLLPSHVVRSCRLIAGRRYAPSLSTSSRYFHHSLLRQSRPSSESNGSSGANHDTPKEVKPAAVDTQSSEQGRDTASPNQSSAGRRSYIAGLRRTWKDKKFPAEDIPVAATIPQWFLNENVITYGQVDRLEGPTPTLVDVQRQPQSPVDDGVKDRQASPLENGSEAGNSGAPESTDGGSRYVVSSDSWEKLHAAVKAGFMFPSAKYADDPATERSHLLVRYPGNDGTDGILFLNAVVQRLAKEVEADLVTLNAQDIARLCSEQERAEGGAVSSIRNLGYEVYSDWKRLSKPDVGGEWSDEIAGDDVEGSFPIAGSNIRPRIVSVESSLPDTQLPNWLLSLTGTGADSTSNRGARTETGTWLRLINQLISPSPQPKPVSNNGSSEPNHETGQESNDQPRMIIHIQNYLEVMKSREGSKFLRLFFKTIHSRRREGQKVLLIGTSSQPRNSLADPTRAKKINEQMTLSVDTSAVPFGFPLWVVPAMETSIVDRLLAEDRKAHIRQTNIRNLQDMIRKRVDYDAIPIDDEIFDMASWPTEADTISDLRLDSHYWFFSSVHHHITLAMGCVQPNETFSLKHIRQAWRIRARNIGIRDEWIQDPTSGTTYADTPGANGTSKVDAALHLGCNKYEKKLLSGVVKADSIRTTFADVHVPPGTVEALKTLTSLSLVRPEAFTYGVLATDKIPGMLLYGPPGTGKTLLAKAVARESGATVLEISGSDVYDMYVGEGEKNVRAIFTLAKKLSPCVVFIDEADAIFGSRNQGRNRPTSHRELINQFLREWDGMNDMSAFIMVATNRPFDLDDAVLRRLPRRLLVDLPTEQDRESILKIHLKNEQLDQSVDLSDLAHRTPFYSGSDLKNVCVAAALSCVREEYEQAANHTGDAPYQYPPRRVLNKAHFERAMEEISASISEDMSSLDAIRKFDEKYGDRKGRRKKNPAWGFMPVGDAQTASDTIRVRT</sequence>
<keyword evidence="2" id="KW-0547">Nucleotide-binding</keyword>
<dbReference type="Proteomes" id="UP000214365">
    <property type="component" value="Unassembled WGS sequence"/>
</dbReference>
<evidence type="ECO:0000313" key="8">
    <source>
        <dbReference type="Proteomes" id="UP000214365"/>
    </source>
</evidence>
<accession>A0A225ANP8</accession>
<feature type="region of interest" description="Disordered" evidence="5">
    <location>
        <begin position="38"/>
        <end position="90"/>
    </location>
</feature>
<feature type="compositionally biased region" description="Polar residues" evidence="5">
    <location>
        <begin position="68"/>
        <end position="87"/>
    </location>
</feature>
<dbReference type="InterPro" id="IPR027417">
    <property type="entry name" value="P-loop_NTPase"/>
</dbReference>
<dbReference type="AlphaFoldDB" id="A0A225ANP8"/>
<dbReference type="GO" id="GO:0005524">
    <property type="term" value="F:ATP binding"/>
    <property type="evidence" value="ECO:0007669"/>
    <property type="project" value="UniProtKB-KW"/>
</dbReference>
<feature type="compositionally biased region" description="Low complexity" evidence="5">
    <location>
        <begin position="42"/>
        <end position="52"/>
    </location>
</feature>
<dbReference type="Pfam" id="PF00004">
    <property type="entry name" value="AAA"/>
    <property type="match status" value="1"/>
</dbReference>
<dbReference type="InterPro" id="IPR051701">
    <property type="entry name" value="Mito_OM_Translocase_MSP1"/>
</dbReference>
<protein>
    <recommendedName>
        <fullName evidence="6">AAA+ ATPase domain-containing protein</fullName>
    </recommendedName>
</protein>
<dbReference type="RefSeq" id="XP_020122641.1">
    <property type="nucleotide sequence ID" value="XM_020265023.1"/>
</dbReference>
<evidence type="ECO:0000256" key="4">
    <source>
        <dbReference type="ARBA" id="ARBA00022840"/>
    </source>
</evidence>
<comment type="subcellular location">
    <subcellularLocation>
        <location evidence="1">Mitochondrion outer membrane</location>
        <topology evidence="1">Single-pass membrane protein</topology>
    </subcellularLocation>
</comment>
<dbReference type="InterPro" id="IPR041569">
    <property type="entry name" value="AAA_lid_3"/>
</dbReference>
<gene>
    <name evidence="7" type="ORF">UA08_02928</name>
</gene>
<feature type="region of interest" description="Disordered" evidence="5">
    <location>
        <begin position="372"/>
        <end position="401"/>
    </location>
</feature>
<dbReference type="STRING" id="1441469.A0A225ANP8"/>
<reference evidence="7 8" key="1">
    <citation type="submission" date="2015-06" db="EMBL/GenBank/DDBJ databases">
        <title>Talaromyces atroroseus IBT 11181 draft genome.</title>
        <authorList>
            <person name="Rasmussen K.B."/>
            <person name="Rasmussen S."/>
            <person name="Petersen B."/>
            <person name="Sicheritz-Ponten T."/>
            <person name="Mortensen U.H."/>
            <person name="Thrane U."/>
        </authorList>
    </citation>
    <scope>NUCLEOTIDE SEQUENCE [LARGE SCALE GENOMIC DNA]</scope>
    <source>
        <strain evidence="7 8">IBT 11181</strain>
    </source>
</reference>
<feature type="region of interest" description="Disordered" evidence="5">
    <location>
        <begin position="140"/>
        <end position="184"/>
    </location>
</feature>
<keyword evidence="3" id="KW-1000">Mitochondrion outer membrane</keyword>
<evidence type="ECO:0000256" key="5">
    <source>
        <dbReference type="SAM" id="MobiDB-lite"/>
    </source>
</evidence>
<name>A0A225ANP8_TALAT</name>
<evidence type="ECO:0000313" key="7">
    <source>
        <dbReference type="EMBL" id="OKL62520.1"/>
    </source>
</evidence>
<dbReference type="PANTHER" id="PTHR45644:SF56">
    <property type="entry name" value="AAA ATPASE, PUTATIVE (AFU_ORTHOLOGUE AFUA_2G12920)-RELATED"/>
    <property type="match status" value="1"/>
</dbReference>
<dbReference type="GO" id="GO:0005741">
    <property type="term" value="C:mitochondrial outer membrane"/>
    <property type="evidence" value="ECO:0007669"/>
    <property type="project" value="UniProtKB-SubCell"/>
</dbReference>
<dbReference type="PANTHER" id="PTHR45644">
    <property type="entry name" value="AAA ATPASE, PUTATIVE (AFU_ORTHOLOGUE AFUA_2G12920)-RELATED-RELATED"/>
    <property type="match status" value="1"/>
</dbReference>
<dbReference type="SMART" id="SM00382">
    <property type="entry name" value="AAA"/>
    <property type="match status" value="1"/>
</dbReference>
<dbReference type="Gene3D" id="3.40.50.300">
    <property type="entry name" value="P-loop containing nucleotide triphosphate hydrolases"/>
    <property type="match status" value="1"/>
</dbReference>
<dbReference type="EMBL" id="LFMY01000003">
    <property type="protein sequence ID" value="OKL62520.1"/>
    <property type="molecule type" value="Genomic_DNA"/>
</dbReference>
<proteinExistence type="predicted"/>
<dbReference type="InterPro" id="IPR056027">
    <property type="entry name" value="DUF7608"/>
</dbReference>
<dbReference type="SUPFAM" id="SSF52540">
    <property type="entry name" value="P-loop containing nucleoside triphosphate hydrolases"/>
    <property type="match status" value="1"/>
</dbReference>
<feature type="domain" description="AAA+ ATPase" evidence="6">
    <location>
        <begin position="684"/>
        <end position="819"/>
    </location>
</feature>
<keyword evidence="3" id="KW-0472">Membrane</keyword>
<dbReference type="Pfam" id="PF24581">
    <property type="entry name" value="DUF7608"/>
    <property type="match status" value="1"/>
</dbReference>
<evidence type="ECO:0000256" key="1">
    <source>
        <dbReference type="ARBA" id="ARBA00004572"/>
    </source>
</evidence>
<organism evidence="7 8">
    <name type="scientific">Talaromyces atroroseus</name>
    <dbReference type="NCBI Taxonomy" id="1441469"/>
    <lineage>
        <taxon>Eukaryota</taxon>
        <taxon>Fungi</taxon>
        <taxon>Dikarya</taxon>
        <taxon>Ascomycota</taxon>
        <taxon>Pezizomycotina</taxon>
        <taxon>Eurotiomycetes</taxon>
        <taxon>Eurotiomycetidae</taxon>
        <taxon>Eurotiales</taxon>
        <taxon>Trichocomaceae</taxon>
        <taxon>Talaromyces</taxon>
        <taxon>Talaromyces sect. Trachyspermi</taxon>
    </lineage>
</organism>
<comment type="caution">
    <text evidence="7">The sequence shown here is derived from an EMBL/GenBank/DDBJ whole genome shotgun (WGS) entry which is preliminary data.</text>
</comment>
<dbReference type="InterPro" id="IPR003593">
    <property type="entry name" value="AAA+_ATPase"/>
</dbReference>
<keyword evidence="3" id="KW-0496">Mitochondrion</keyword>
<feature type="compositionally biased region" description="Polar residues" evidence="5">
    <location>
        <begin position="372"/>
        <end position="387"/>
    </location>
</feature>
<dbReference type="OrthoDB" id="39734at2759"/>
<dbReference type="Pfam" id="PF17862">
    <property type="entry name" value="AAA_lid_3"/>
    <property type="match status" value="1"/>
</dbReference>
<keyword evidence="4" id="KW-0067">ATP-binding</keyword>
<evidence type="ECO:0000256" key="3">
    <source>
        <dbReference type="ARBA" id="ARBA00022787"/>
    </source>
</evidence>
<dbReference type="InterPro" id="IPR003959">
    <property type="entry name" value="ATPase_AAA_core"/>
</dbReference>
<keyword evidence="8" id="KW-1185">Reference proteome</keyword>